<dbReference type="PROSITE" id="PS51186">
    <property type="entry name" value="GNAT"/>
    <property type="match status" value="1"/>
</dbReference>
<sequence>MRSFETERLRVRDWTPDIADPARRQALQAALEELLTERVLRHLPPPLRLSDGAEEIGPWIEARAAESDVGLVLERDTDRLVGLLILAFMTGEAETAVCHLGYLFAETAWGRGYATELVTGLAATLDREHPVMLAGGVGRDNPASARVLQKAGFTKDPELSDAETEIYLRRPG</sequence>
<dbReference type="Gene3D" id="3.40.630.30">
    <property type="match status" value="1"/>
</dbReference>
<name>A0A1G7JTQ9_9RHOB</name>
<dbReference type="InterPro" id="IPR016181">
    <property type="entry name" value="Acyl_CoA_acyltransferase"/>
</dbReference>
<keyword evidence="2" id="KW-0808">Transferase</keyword>
<dbReference type="Proteomes" id="UP000198922">
    <property type="component" value="Unassembled WGS sequence"/>
</dbReference>
<dbReference type="GO" id="GO:0016747">
    <property type="term" value="F:acyltransferase activity, transferring groups other than amino-acyl groups"/>
    <property type="evidence" value="ECO:0007669"/>
    <property type="project" value="InterPro"/>
</dbReference>
<accession>A0A1G7JTQ9</accession>
<protein>
    <submittedName>
        <fullName evidence="2">Protein N-acetyltransferase, RimJ/RimL family</fullName>
    </submittedName>
</protein>
<keyword evidence="3" id="KW-1185">Reference proteome</keyword>
<reference evidence="3" key="1">
    <citation type="submission" date="2016-10" db="EMBL/GenBank/DDBJ databases">
        <authorList>
            <person name="Varghese N."/>
            <person name="Submissions S."/>
        </authorList>
    </citation>
    <scope>NUCLEOTIDE SEQUENCE [LARGE SCALE GENOMIC DNA]</scope>
    <source>
        <strain evidence="3">DSM 21424</strain>
    </source>
</reference>
<gene>
    <name evidence="2" type="ORF">SAMN04488567_0006</name>
</gene>
<dbReference type="EMBL" id="FNAT01000010">
    <property type="protein sequence ID" value="SDF28312.1"/>
    <property type="molecule type" value="Genomic_DNA"/>
</dbReference>
<dbReference type="OrthoDB" id="6293260at2"/>
<dbReference type="AlphaFoldDB" id="A0A1G7JTQ9"/>
<dbReference type="InterPro" id="IPR051531">
    <property type="entry name" value="N-acetyltransferase"/>
</dbReference>
<dbReference type="STRING" id="521013.SAMN04488567_0006"/>
<evidence type="ECO:0000313" key="2">
    <source>
        <dbReference type="EMBL" id="SDF28312.1"/>
    </source>
</evidence>
<evidence type="ECO:0000313" key="3">
    <source>
        <dbReference type="Proteomes" id="UP000198922"/>
    </source>
</evidence>
<dbReference type="Pfam" id="PF13302">
    <property type="entry name" value="Acetyltransf_3"/>
    <property type="match status" value="1"/>
</dbReference>
<dbReference type="SUPFAM" id="SSF55729">
    <property type="entry name" value="Acyl-CoA N-acyltransferases (Nat)"/>
    <property type="match status" value="1"/>
</dbReference>
<evidence type="ECO:0000259" key="1">
    <source>
        <dbReference type="PROSITE" id="PS51186"/>
    </source>
</evidence>
<proteinExistence type="predicted"/>
<organism evidence="2 3">
    <name type="scientific">Limimaricola pyoseonensis</name>
    <dbReference type="NCBI Taxonomy" id="521013"/>
    <lineage>
        <taxon>Bacteria</taxon>
        <taxon>Pseudomonadati</taxon>
        <taxon>Pseudomonadota</taxon>
        <taxon>Alphaproteobacteria</taxon>
        <taxon>Rhodobacterales</taxon>
        <taxon>Paracoccaceae</taxon>
        <taxon>Limimaricola</taxon>
    </lineage>
</organism>
<dbReference type="PANTHER" id="PTHR43792">
    <property type="entry name" value="GNAT FAMILY, PUTATIVE (AFU_ORTHOLOGUE AFUA_3G00765)-RELATED-RELATED"/>
    <property type="match status" value="1"/>
</dbReference>
<dbReference type="InterPro" id="IPR000182">
    <property type="entry name" value="GNAT_dom"/>
</dbReference>
<feature type="domain" description="N-acetyltransferase" evidence="1">
    <location>
        <begin position="9"/>
        <end position="172"/>
    </location>
</feature>
<dbReference type="RefSeq" id="WP_090114636.1">
    <property type="nucleotide sequence ID" value="NZ_FNAT01000010.1"/>
</dbReference>